<gene>
    <name evidence="4" type="ORF">Sango_0726800</name>
</gene>
<dbReference type="Proteomes" id="UP001289374">
    <property type="component" value="Unassembled WGS sequence"/>
</dbReference>
<reference evidence="4" key="2">
    <citation type="journal article" date="2024" name="Plant">
        <title>Genomic evolution and insights into agronomic trait innovations of Sesamum species.</title>
        <authorList>
            <person name="Miao H."/>
            <person name="Wang L."/>
            <person name="Qu L."/>
            <person name="Liu H."/>
            <person name="Sun Y."/>
            <person name="Le M."/>
            <person name="Wang Q."/>
            <person name="Wei S."/>
            <person name="Zheng Y."/>
            <person name="Lin W."/>
            <person name="Duan Y."/>
            <person name="Cao H."/>
            <person name="Xiong S."/>
            <person name="Wang X."/>
            <person name="Wei L."/>
            <person name="Li C."/>
            <person name="Ma Q."/>
            <person name="Ju M."/>
            <person name="Zhao R."/>
            <person name="Li G."/>
            <person name="Mu C."/>
            <person name="Tian Q."/>
            <person name="Mei H."/>
            <person name="Zhang T."/>
            <person name="Gao T."/>
            <person name="Zhang H."/>
        </authorList>
    </citation>
    <scope>NUCLEOTIDE SEQUENCE</scope>
    <source>
        <strain evidence="4">K16</strain>
    </source>
</reference>
<name>A0AAE1X1H0_9LAMI</name>
<dbReference type="PANTHER" id="PTHR33985:SF19">
    <property type="entry name" value="FASCICLIN-LIKE ARABINOGALACTAN PROTEIN 21"/>
    <property type="match status" value="1"/>
</dbReference>
<keyword evidence="2" id="KW-0472">Membrane</keyword>
<feature type="domain" description="FAS1" evidence="3">
    <location>
        <begin position="46"/>
        <end position="178"/>
    </location>
</feature>
<keyword evidence="5" id="KW-1185">Reference proteome</keyword>
<comment type="similarity">
    <text evidence="1">Belongs to the fasciclin-like AGP family.</text>
</comment>
<dbReference type="PANTHER" id="PTHR33985">
    <property type="entry name" value="OS02G0491300 PROTEIN-RELATED"/>
    <property type="match status" value="1"/>
</dbReference>
<proteinExistence type="inferred from homology"/>
<feature type="transmembrane region" description="Helical" evidence="2">
    <location>
        <begin position="12"/>
        <end position="30"/>
    </location>
</feature>
<evidence type="ECO:0000313" key="4">
    <source>
        <dbReference type="EMBL" id="KAK4403582.1"/>
    </source>
</evidence>
<dbReference type="InterPro" id="IPR036378">
    <property type="entry name" value="FAS1_dom_sf"/>
</dbReference>
<dbReference type="SMART" id="SM00554">
    <property type="entry name" value="FAS1"/>
    <property type="match status" value="2"/>
</dbReference>
<dbReference type="PROSITE" id="PS50213">
    <property type="entry name" value="FAS1"/>
    <property type="match status" value="2"/>
</dbReference>
<dbReference type="Gene3D" id="2.30.180.10">
    <property type="entry name" value="FAS1 domain"/>
    <property type="match status" value="2"/>
</dbReference>
<organism evidence="4 5">
    <name type="scientific">Sesamum angolense</name>
    <dbReference type="NCBI Taxonomy" id="2727404"/>
    <lineage>
        <taxon>Eukaryota</taxon>
        <taxon>Viridiplantae</taxon>
        <taxon>Streptophyta</taxon>
        <taxon>Embryophyta</taxon>
        <taxon>Tracheophyta</taxon>
        <taxon>Spermatophyta</taxon>
        <taxon>Magnoliopsida</taxon>
        <taxon>eudicotyledons</taxon>
        <taxon>Gunneridae</taxon>
        <taxon>Pentapetalae</taxon>
        <taxon>asterids</taxon>
        <taxon>lamiids</taxon>
        <taxon>Lamiales</taxon>
        <taxon>Pedaliaceae</taxon>
        <taxon>Sesamum</taxon>
    </lineage>
</organism>
<keyword evidence="2" id="KW-1133">Transmembrane helix</keyword>
<dbReference type="Pfam" id="PF02469">
    <property type="entry name" value="Fasciclin"/>
    <property type="match status" value="1"/>
</dbReference>
<sequence>MANPSCSHWWHAPLYLAMSITLAFIAVTTTKQSRSDNALPSGHRLAFNASRALRLHGGFHITATLLQISPELFFSGPESTVFAIQDSAISNLSIPPWAMRELLRFHATPSALPMEELFKKPPGFCMNTLVDDKNLVITKNDAETGSVMINNVLVSQPDLFLEGRVSVHGVLGPFDTILSPSCGFSNRSSILVSNATDQAVEWRRIVRLLSSNGFVSFAIGLNSVLDGILQECHNLGSVTIFAPPNSGFISSPSPFLDRIVRFHILPQKYRYIELAAAEKSSLRTLIPGYDLKIDKFSQTLAVNGVEITAPDVFSSKNFVVHGISRDFDVDELFSSSK</sequence>
<accession>A0AAE1X1H0</accession>
<dbReference type="InterPro" id="IPR052806">
    <property type="entry name" value="Fasciclin-like_AGP"/>
</dbReference>
<protein>
    <submittedName>
        <fullName evidence="4">Fasciclin-like arabinogalactan protein 21</fullName>
    </submittedName>
</protein>
<evidence type="ECO:0000259" key="3">
    <source>
        <dbReference type="PROSITE" id="PS50213"/>
    </source>
</evidence>
<dbReference type="AlphaFoldDB" id="A0AAE1X1H0"/>
<dbReference type="EMBL" id="JACGWL010000004">
    <property type="protein sequence ID" value="KAK4403582.1"/>
    <property type="molecule type" value="Genomic_DNA"/>
</dbReference>
<evidence type="ECO:0000256" key="2">
    <source>
        <dbReference type="SAM" id="Phobius"/>
    </source>
</evidence>
<dbReference type="SUPFAM" id="SSF82153">
    <property type="entry name" value="FAS1 domain"/>
    <property type="match status" value="2"/>
</dbReference>
<keyword evidence="2" id="KW-0812">Transmembrane</keyword>
<dbReference type="InterPro" id="IPR000782">
    <property type="entry name" value="FAS1_domain"/>
</dbReference>
<feature type="domain" description="FAS1" evidence="3">
    <location>
        <begin position="189"/>
        <end position="327"/>
    </location>
</feature>
<reference evidence="4" key="1">
    <citation type="submission" date="2020-06" db="EMBL/GenBank/DDBJ databases">
        <authorList>
            <person name="Li T."/>
            <person name="Hu X."/>
            <person name="Zhang T."/>
            <person name="Song X."/>
            <person name="Zhang H."/>
            <person name="Dai N."/>
            <person name="Sheng W."/>
            <person name="Hou X."/>
            <person name="Wei L."/>
        </authorList>
    </citation>
    <scope>NUCLEOTIDE SEQUENCE</scope>
    <source>
        <strain evidence="4">K16</strain>
        <tissue evidence="4">Leaf</tissue>
    </source>
</reference>
<evidence type="ECO:0000313" key="5">
    <source>
        <dbReference type="Proteomes" id="UP001289374"/>
    </source>
</evidence>
<evidence type="ECO:0000256" key="1">
    <source>
        <dbReference type="ARBA" id="ARBA00007843"/>
    </source>
</evidence>
<comment type="caution">
    <text evidence="4">The sequence shown here is derived from an EMBL/GenBank/DDBJ whole genome shotgun (WGS) entry which is preliminary data.</text>
</comment>